<proteinExistence type="predicted"/>
<dbReference type="PROSITE" id="PS51704">
    <property type="entry name" value="GP_PDE"/>
    <property type="match status" value="1"/>
</dbReference>
<accession>A0A381UHR6</accession>
<gene>
    <name evidence="2" type="ORF">METZ01_LOCUS80543</name>
</gene>
<organism evidence="2">
    <name type="scientific">marine metagenome</name>
    <dbReference type="NCBI Taxonomy" id="408172"/>
    <lineage>
        <taxon>unclassified sequences</taxon>
        <taxon>metagenomes</taxon>
        <taxon>ecological metagenomes</taxon>
    </lineage>
</organism>
<protein>
    <recommendedName>
        <fullName evidence="1">GP-PDE domain-containing protein</fullName>
    </recommendedName>
</protein>
<dbReference type="PANTHER" id="PTHR46211">
    <property type="entry name" value="GLYCEROPHOSPHORYL DIESTER PHOSPHODIESTERASE"/>
    <property type="match status" value="1"/>
</dbReference>
<feature type="domain" description="GP-PDE" evidence="1">
    <location>
        <begin position="34"/>
        <end position="262"/>
    </location>
</feature>
<dbReference type="PANTHER" id="PTHR46211:SF1">
    <property type="entry name" value="GLYCEROPHOSPHODIESTER PHOSPHODIESTERASE, CYTOPLASMIC"/>
    <property type="match status" value="1"/>
</dbReference>
<name>A0A381UHR6_9ZZZZ</name>
<dbReference type="InterPro" id="IPR017946">
    <property type="entry name" value="PLC-like_Pdiesterase_TIM-brl"/>
</dbReference>
<dbReference type="AlphaFoldDB" id="A0A381UHR6"/>
<dbReference type="InterPro" id="IPR030395">
    <property type="entry name" value="GP_PDE_dom"/>
</dbReference>
<dbReference type="Gene3D" id="3.20.20.190">
    <property type="entry name" value="Phosphatidylinositol (PI) phosphodiesterase"/>
    <property type="match status" value="1"/>
</dbReference>
<dbReference type="GO" id="GO:0008081">
    <property type="term" value="F:phosphoric diester hydrolase activity"/>
    <property type="evidence" value="ECO:0007669"/>
    <property type="project" value="InterPro"/>
</dbReference>
<dbReference type="EMBL" id="UINC01006465">
    <property type="protein sequence ID" value="SVA27689.1"/>
    <property type="molecule type" value="Genomic_DNA"/>
</dbReference>
<dbReference type="CDD" id="cd08556">
    <property type="entry name" value="GDPD"/>
    <property type="match status" value="1"/>
</dbReference>
<evidence type="ECO:0000259" key="1">
    <source>
        <dbReference type="PROSITE" id="PS51704"/>
    </source>
</evidence>
<sequence length="262" mass="30207">MGLIIFIFFGCLLVRHLFFWIPLSGNHVYKKNTTLFIAHRGLHKKEPENTTASIKKAIKRGFTAVELDTFMSLDKKIVCSHNIDLERKTNGRGFVDEKKHNELKTIIHRTNKNKNPNRGLPLIGKILEETKKEILFFIDIKTKRAWDIYPAIKLVKLIKKHKKRKSVIVSSFNPLIVFFVKRLDPKILTGLIIKKQSSLKLTNIVHPDFLHPRGDIVNDTLVSYAKKKHLPINTWTINNAAAWKWLHKKGVSGIITDEPVVI</sequence>
<reference evidence="2" key="1">
    <citation type="submission" date="2018-05" db="EMBL/GenBank/DDBJ databases">
        <authorList>
            <person name="Lanie J.A."/>
            <person name="Ng W.-L."/>
            <person name="Kazmierczak K.M."/>
            <person name="Andrzejewski T.M."/>
            <person name="Davidsen T.M."/>
            <person name="Wayne K.J."/>
            <person name="Tettelin H."/>
            <person name="Glass J.I."/>
            <person name="Rusch D."/>
            <person name="Podicherti R."/>
            <person name="Tsui H.-C.T."/>
            <person name="Winkler M.E."/>
        </authorList>
    </citation>
    <scope>NUCLEOTIDE SEQUENCE</scope>
</reference>
<dbReference type="SUPFAM" id="SSF51695">
    <property type="entry name" value="PLC-like phosphodiesterases"/>
    <property type="match status" value="1"/>
</dbReference>
<dbReference type="Pfam" id="PF03009">
    <property type="entry name" value="GDPD"/>
    <property type="match status" value="1"/>
</dbReference>
<evidence type="ECO:0000313" key="2">
    <source>
        <dbReference type="EMBL" id="SVA27689.1"/>
    </source>
</evidence>
<dbReference type="GO" id="GO:0006629">
    <property type="term" value="P:lipid metabolic process"/>
    <property type="evidence" value="ECO:0007669"/>
    <property type="project" value="InterPro"/>
</dbReference>